<dbReference type="CDD" id="cd02649">
    <property type="entry name" value="nuc_hydro_CeIAG"/>
    <property type="match status" value="1"/>
</dbReference>
<sequence length="349" mass="38793">LQMSSAIRALMLMVALLAGASLAIKCPPEDTLAEGGPRRVILDLDGGGDDAWALVMLLSNEAEYNICVQAVTCSHGNARVSDVLVNVLRILDSLDRLDVPVYVGASEPLITPGPNRNTSHYFWGNNGFGDVEFDSPFAVDSLVSLHAVEAMNELFEKYPNKITLLAVGPLTNVALLYKMYPETRDKIGDLYILGGNRHGVGNTALAAEFNFFRDPEAAHIVLNNSPKNVRVFPWETVLLQTFTTRWRFETFKHTTNPAVELLNQVEYVVYAQEEIWTPCDMYVAAIFLNSSILRTVKTYRAEVELTGRVTRGMMAILHHVKDSSQHNVAVIDEIDTEEVQRMLVALNLK</sequence>
<dbReference type="SUPFAM" id="SSF53590">
    <property type="entry name" value="Nucleoside hydrolase"/>
    <property type="match status" value="1"/>
</dbReference>
<reference evidence="4" key="1">
    <citation type="submission" date="2022-08" db="UniProtKB">
        <authorList>
            <consortium name="EnsemblMetazoa"/>
        </authorList>
    </citation>
    <scope>IDENTIFICATION</scope>
</reference>
<dbReference type="AlphaFoldDB" id="A0A8W7PMR3"/>
<evidence type="ECO:0000313" key="4">
    <source>
        <dbReference type="EnsemblMetazoa" id="ACOM033722-PA.1"/>
    </source>
</evidence>
<feature type="chain" id="PRO_5036503987" description="Inosine/uridine-preferring nucleoside hydrolase domain-containing protein" evidence="2">
    <location>
        <begin position="24"/>
        <end position="349"/>
    </location>
</feature>
<proteinExistence type="inferred from homology"/>
<comment type="similarity">
    <text evidence="1">Belongs to the IUNH family.</text>
</comment>
<dbReference type="PANTHER" id="PTHR46190">
    <property type="entry name" value="SI:CH211-201H21.5-RELATED"/>
    <property type="match status" value="1"/>
</dbReference>
<dbReference type="InterPro" id="IPR001910">
    <property type="entry name" value="Inosine/uridine_hydrolase_dom"/>
</dbReference>
<feature type="signal peptide" evidence="2">
    <location>
        <begin position="1"/>
        <end position="23"/>
    </location>
</feature>
<keyword evidence="2" id="KW-0732">Signal</keyword>
<dbReference type="Pfam" id="PF01156">
    <property type="entry name" value="IU_nuc_hydro"/>
    <property type="match status" value="1"/>
</dbReference>
<dbReference type="Proteomes" id="UP000075882">
    <property type="component" value="Unassembled WGS sequence"/>
</dbReference>
<dbReference type="Gene3D" id="3.90.245.10">
    <property type="entry name" value="Ribonucleoside hydrolase-like"/>
    <property type="match status" value="1"/>
</dbReference>
<evidence type="ECO:0000256" key="1">
    <source>
        <dbReference type="ARBA" id="ARBA00009176"/>
    </source>
</evidence>
<feature type="domain" description="Inosine/uridine-preferring nucleoside hydrolase" evidence="3">
    <location>
        <begin position="40"/>
        <end position="339"/>
    </location>
</feature>
<dbReference type="EnsemblMetazoa" id="ACOM033722-RA">
    <property type="protein sequence ID" value="ACOM033722-PA.1"/>
    <property type="gene ID" value="ACOM033722"/>
</dbReference>
<dbReference type="InterPro" id="IPR052775">
    <property type="entry name" value="IUN_hydrolase"/>
</dbReference>
<accession>A0A8W7PMR3</accession>
<dbReference type="VEuPathDB" id="VectorBase:ACON2_038459"/>
<name>A0A8W7PMR3_ANOCL</name>
<dbReference type="PANTHER" id="PTHR46190:SF1">
    <property type="entry name" value="SI:CH211-201H21.5"/>
    <property type="match status" value="1"/>
</dbReference>
<evidence type="ECO:0000256" key="2">
    <source>
        <dbReference type="SAM" id="SignalP"/>
    </source>
</evidence>
<dbReference type="GO" id="GO:0016799">
    <property type="term" value="F:hydrolase activity, hydrolyzing N-glycosyl compounds"/>
    <property type="evidence" value="ECO:0007669"/>
    <property type="project" value="InterPro"/>
</dbReference>
<protein>
    <recommendedName>
        <fullName evidence="3">Inosine/uridine-preferring nucleoside hydrolase domain-containing protein</fullName>
    </recommendedName>
</protein>
<organism evidence="4">
    <name type="scientific">Anopheles coluzzii</name>
    <name type="common">African malaria mosquito</name>
    <dbReference type="NCBI Taxonomy" id="1518534"/>
    <lineage>
        <taxon>Eukaryota</taxon>
        <taxon>Metazoa</taxon>
        <taxon>Ecdysozoa</taxon>
        <taxon>Arthropoda</taxon>
        <taxon>Hexapoda</taxon>
        <taxon>Insecta</taxon>
        <taxon>Pterygota</taxon>
        <taxon>Neoptera</taxon>
        <taxon>Endopterygota</taxon>
        <taxon>Diptera</taxon>
        <taxon>Nematocera</taxon>
        <taxon>Culicoidea</taxon>
        <taxon>Culicidae</taxon>
        <taxon>Anophelinae</taxon>
        <taxon>Anopheles</taxon>
    </lineage>
</organism>
<dbReference type="InterPro" id="IPR036452">
    <property type="entry name" value="Ribo_hydro-like"/>
</dbReference>
<evidence type="ECO:0000259" key="3">
    <source>
        <dbReference type="Pfam" id="PF01156"/>
    </source>
</evidence>